<evidence type="ECO:0000256" key="1">
    <source>
        <dbReference type="ARBA" id="ARBA00022801"/>
    </source>
</evidence>
<keyword evidence="4" id="KW-0812">Transmembrane</keyword>
<dbReference type="RefSeq" id="WP_386095974.1">
    <property type="nucleotide sequence ID" value="NZ_JBHSAT010000001.1"/>
</dbReference>
<gene>
    <name evidence="5" type="ORF">ACFOSX_00645</name>
</gene>
<evidence type="ECO:0000256" key="2">
    <source>
        <dbReference type="ARBA" id="ARBA00022963"/>
    </source>
</evidence>
<reference evidence="6" key="1">
    <citation type="journal article" date="2019" name="Int. J. Syst. Evol. Microbiol.">
        <title>The Global Catalogue of Microorganisms (GCM) 10K type strain sequencing project: providing services to taxonomists for standard genome sequencing and annotation.</title>
        <authorList>
            <consortium name="The Broad Institute Genomics Platform"/>
            <consortium name="The Broad Institute Genome Sequencing Center for Infectious Disease"/>
            <person name="Wu L."/>
            <person name="Ma J."/>
        </authorList>
    </citation>
    <scope>NUCLEOTIDE SEQUENCE [LARGE SCALE GENOMIC DNA]</scope>
    <source>
        <strain evidence="6">CECT 8979</strain>
    </source>
</reference>
<evidence type="ECO:0000313" key="5">
    <source>
        <dbReference type="EMBL" id="MFC3875724.1"/>
    </source>
</evidence>
<keyword evidence="4" id="KW-1133">Transmembrane helix</keyword>
<feature type="transmembrane region" description="Helical" evidence="4">
    <location>
        <begin position="6"/>
        <end position="21"/>
    </location>
</feature>
<keyword evidence="1 5" id="KW-0378">Hydrolase</keyword>
<dbReference type="PANTHER" id="PTHR10272:SF0">
    <property type="entry name" value="PLATELET-ACTIVATING FACTOR ACETYLHYDROLASE"/>
    <property type="match status" value="1"/>
</dbReference>
<comment type="caution">
    <text evidence="5">The sequence shown here is derived from an EMBL/GenBank/DDBJ whole genome shotgun (WGS) entry which is preliminary data.</text>
</comment>
<name>A0ABV8AE37_9FLAO</name>
<dbReference type="InterPro" id="IPR029058">
    <property type="entry name" value="AB_hydrolase_fold"/>
</dbReference>
<dbReference type="Pfam" id="PF03403">
    <property type="entry name" value="PAF-AH_p_II"/>
    <property type="match status" value="1"/>
</dbReference>
<feature type="transmembrane region" description="Helical" evidence="4">
    <location>
        <begin position="51"/>
        <end position="70"/>
    </location>
</feature>
<accession>A0ABV8AE37</accession>
<keyword evidence="3" id="KW-0443">Lipid metabolism</keyword>
<dbReference type="PANTHER" id="PTHR10272">
    <property type="entry name" value="PLATELET-ACTIVATING FACTOR ACETYLHYDROLASE"/>
    <property type="match status" value="1"/>
</dbReference>
<dbReference type="GO" id="GO:0016787">
    <property type="term" value="F:hydrolase activity"/>
    <property type="evidence" value="ECO:0007669"/>
    <property type="project" value="UniProtKB-KW"/>
</dbReference>
<feature type="transmembrane region" description="Helical" evidence="4">
    <location>
        <begin position="28"/>
        <end position="45"/>
    </location>
</feature>
<dbReference type="SUPFAM" id="SSF53474">
    <property type="entry name" value="alpha/beta-Hydrolases"/>
    <property type="match status" value="1"/>
</dbReference>
<dbReference type="Gene3D" id="3.40.50.1820">
    <property type="entry name" value="alpha/beta hydrolase"/>
    <property type="match status" value="1"/>
</dbReference>
<dbReference type="EMBL" id="JBHSAT010000001">
    <property type="protein sequence ID" value="MFC3875724.1"/>
    <property type="molecule type" value="Genomic_DNA"/>
</dbReference>
<feature type="transmembrane region" description="Helical" evidence="4">
    <location>
        <begin position="82"/>
        <end position="101"/>
    </location>
</feature>
<organism evidence="5 6">
    <name type="scientific">Winogradskyella maritima</name>
    <dbReference type="NCBI Taxonomy" id="1517766"/>
    <lineage>
        <taxon>Bacteria</taxon>
        <taxon>Pseudomonadati</taxon>
        <taxon>Bacteroidota</taxon>
        <taxon>Flavobacteriia</taxon>
        <taxon>Flavobacteriales</taxon>
        <taxon>Flavobacteriaceae</taxon>
        <taxon>Winogradskyella</taxon>
    </lineage>
</organism>
<evidence type="ECO:0000256" key="3">
    <source>
        <dbReference type="ARBA" id="ARBA00023098"/>
    </source>
</evidence>
<sequence length="478" mass="54832">MRFFEVILLLIITIFPFYLSIKGYRLSVKFPMILIGGVIILHFIFDGYRWQMIPTYLIILSLVWCIYTEYSIFKGSWIKKAMSGLTLITLLLFAWSLPYILPVFSLPTPTGKYQIGSNYIHLQTDREEDITENIDDKRELIIKVWYPAKITNEKKEPYLNDGDRVGFADKYGLPKSTLNYLDYVETFTFKSPKVANGKFPVLIFSHGSYSNASGYYAIIEEIVSQGYIVLNINHTYESTGALFPDGSIKLYNKEYDEKYISTQQMGELAWKSQQDFNNANTEEEKLLVSKNVLKNYIAADITKRWSKDISSVIDILETWNKSSFMANRLDINRIGVFGHSQGGSAIGQSLLEDNRIIAGVSLDGVQWGDMIDSTLTKPFLLISSDWEFPHPNFNTYAFRNGNSNAFYDAKIYNSGHASFMDIPLMVNLQFINEAGAINPNSVYKITTDALLQFFDMYILEKQTNLIDLKTKYSELDFM</sequence>
<evidence type="ECO:0000256" key="4">
    <source>
        <dbReference type="SAM" id="Phobius"/>
    </source>
</evidence>
<dbReference type="Proteomes" id="UP001595812">
    <property type="component" value="Unassembled WGS sequence"/>
</dbReference>
<keyword evidence="4" id="KW-0472">Membrane</keyword>
<keyword evidence="6" id="KW-1185">Reference proteome</keyword>
<protein>
    <submittedName>
        <fullName evidence="5">Alpha/beta hydrolase family protein</fullName>
    </submittedName>
</protein>
<proteinExistence type="predicted"/>
<evidence type="ECO:0000313" key="6">
    <source>
        <dbReference type="Proteomes" id="UP001595812"/>
    </source>
</evidence>
<keyword evidence="2" id="KW-0442">Lipid degradation</keyword>